<dbReference type="Proteomes" id="UP001413721">
    <property type="component" value="Unassembled WGS sequence"/>
</dbReference>
<protein>
    <submittedName>
        <fullName evidence="6">TetR/AcrR family transcriptional regulator</fullName>
    </submittedName>
</protein>
<keyword evidence="7" id="KW-1185">Reference proteome</keyword>
<comment type="caution">
    <text evidence="6">The sequence shown here is derived from an EMBL/GenBank/DDBJ whole genome shotgun (WGS) entry which is preliminary data.</text>
</comment>
<dbReference type="InterPro" id="IPR009057">
    <property type="entry name" value="Homeodomain-like_sf"/>
</dbReference>
<evidence type="ECO:0000313" key="7">
    <source>
        <dbReference type="Proteomes" id="UP001413721"/>
    </source>
</evidence>
<dbReference type="PANTHER" id="PTHR30055">
    <property type="entry name" value="HTH-TYPE TRANSCRIPTIONAL REGULATOR RUTR"/>
    <property type="match status" value="1"/>
</dbReference>
<reference evidence="6 7" key="1">
    <citation type="submission" date="2024-03" db="EMBL/GenBank/DDBJ databases">
        <title>High-quality draft genome sequencing of Tistrella sp. BH-R2-4.</title>
        <authorList>
            <person name="Dong C."/>
        </authorList>
    </citation>
    <scope>NUCLEOTIDE SEQUENCE [LARGE SCALE GENOMIC DNA]</scope>
    <source>
        <strain evidence="6 7">BH-R2-4</strain>
    </source>
</reference>
<proteinExistence type="predicted"/>
<dbReference type="PRINTS" id="PR00455">
    <property type="entry name" value="HTHTETR"/>
</dbReference>
<dbReference type="Pfam" id="PF00440">
    <property type="entry name" value="TetR_N"/>
    <property type="match status" value="1"/>
</dbReference>
<feature type="domain" description="HTH tetR-type" evidence="5">
    <location>
        <begin position="17"/>
        <end position="77"/>
    </location>
</feature>
<dbReference type="PROSITE" id="PS50977">
    <property type="entry name" value="HTH_TETR_2"/>
    <property type="match status" value="1"/>
</dbReference>
<name>A0ABU9YKY1_9PROT</name>
<dbReference type="InterPro" id="IPR050109">
    <property type="entry name" value="HTH-type_TetR-like_transc_reg"/>
</dbReference>
<accession>A0ABU9YKY1</accession>
<evidence type="ECO:0000256" key="4">
    <source>
        <dbReference type="PROSITE-ProRule" id="PRU00335"/>
    </source>
</evidence>
<evidence type="ECO:0000256" key="1">
    <source>
        <dbReference type="ARBA" id="ARBA00023015"/>
    </source>
</evidence>
<dbReference type="PANTHER" id="PTHR30055:SF234">
    <property type="entry name" value="HTH-TYPE TRANSCRIPTIONAL REGULATOR BETI"/>
    <property type="match status" value="1"/>
</dbReference>
<keyword evidence="1" id="KW-0805">Transcription regulation</keyword>
<sequence length="220" mass="23338">MPTAARTGPARQEARRLGTIASLMAATLDLLVERGYGGLTMAGVAGRAGVSRGALTHYYPVKDALVIAAARHALDEEMARIARTAPPSGTPAQVFMALLDASERFFLAPSFTAHVELSVAARTAPALGCEYLPMIRAYRTRFDTAWIRALMRAGLTPAAAGDLVTMTNHALRGLGLSACHPDGRQAVPRDLPAIRRRLWLQLAGDPATPDPMAIDTIGAD</sequence>
<dbReference type="EMBL" id="JBBKTW010000005">
    <property type="protein sequence ID" value="MEN2989467.1"/>
    <property type="molecule type" value="Genomic_DNA"/>
</dbReference>
<dbReference type="RefSeq" id="WP_345933037.1">
    <property type="nucleotide sequence ID" value="NZ_JBBKTV010000004.1"/>
</dbReference>
<evidence type="ECO:0000256" key="2">
    <source>
        <dbReference type="ARBA" id="ARBA00023125"/>
    </source>
</evidence>
<dbReference type="Gene3D" id="1.10.357.10">
    <property type="entry name" value="Tetracycline Repressor, domain 2"/>
    <property type="match status" value="1"/>
</dbReference>
<feature type="DNA-binding region" description="H-T-H motif" evidence="4">
    <location>
        <begin position="40"/>
        <end position="59"/>
    </location>
</feature>
<dbReference type="SUPFAM" id="SSF46689">
    <property type="entry name" value="Homeodomain-like"/>
    <property type="match status" value="1"/>
</dbReference>
<dbReference type="InterPro" id="IPR001647">
    <property type="entry name" value="HTH_TetR"/>
</dbReference>
<organism evidence="6 7">
    <name type="scientific">Tistrella arctica</name>
    <dbReference type="NCBI Taxonomy" id="3133430"/>
    <lineage>
        <taxon>Bacteria</taxon>
        <taxon>Pseudomonadati</taxon>
        <taxon>Pseudomonadota</taxon>
        <taxon>Alphaproteobacteria</taxon>
        <taxon>Geminicoccales</taxon>
        <taxon>Geminicoccaceae</taxon>
        <taxon>Tistrella</taxon>
    </lineage>
</organism>
<evidence type="ECO:0000313" key="6">
    <source>
        <dbReference type="EMBL" id="MEN2989467.1"/>
    </source>
</evidence>
<keyword evidence="3" id="KW-0804">Transcription</keyword>
<gene>
    <name evidence="6" type="ORF">WG926_14220</name>
</gene>
<evidence type="ECO:0000256" key="3">
    <source>
        <dbReference type="ARBA" id="ARBA00023163"/>
    </source>
</evidence>
<evidence type="ECO:0000259" key="5">
    <source>
        <dbReference type="PROSITE" id="PS50977"/>
    </source>
</evidence>
<keyword evidence="2 4" id="KW-0238">DNA-binding</keyword>